<protein>
    <recommendedName>
        <fullName evidence="3">Ubiquitin-like domain-containing protein</fullName>
    </recommendedName>
</protein>
<dbReference type="OrthoDB" id="10550793at2759"/>
<accession>A0A1J4KWM6</accession>
<dbReference type="RefSeq" id="XP_068367077.1">
    <property type="nucleotide sequence ID" value="XM_068514683.1"/>
</dbReference>
<sequence length="236" mass="26960">MRLSAHTLSQQFDLGNESSSEERVNVLVNGVALNLNALDSLFSIEELFGFRQMRFISNGRLLSPASSLKSNGVKNGDSILALYPENQIKPKTHQNPTDDRLNDQQSNFNSFASQQNLQKKFSLDKLKERFEKNWSDKFTDPEAIYEQLRDATDPRTASESARLSDLFKMRVESSYSAYRKVCNKFSEDSISQNIGSLQRRQRRQITIIPEKPMAPSTEALPELWIHDASRPNNRTV</sequence>
<gene>
    <name evidence="1" type="ORF">TRFO_43209</name>
</gene>
<proteinExistence type="predicted"/>
<evidence type="ECO:0000313" key="2">
    <source>
        <dbReference type="Proteomes" id="UP000179807"/>
    </source>
</evidence>
<organism evidence="1 2">
    <name type="scientific">Tritrichomonas foetus</name>
    <dbReference type="NCBI Taxonomy" id="1144522"/>
    <lineage>
        <taxon>Eukaryota</taxon>
        <taxon>Metamonada</taxon>
        <taxon>Parabasalia</taxon>
        <taxon>Tritrichomonadida</taxon>
        <taxon>Tritrichomonadidae</taxon>
        <taxon>Tritrichomonas</taxon>
    </lineage>
</organism>
<name>A0A1J4KWM6_9EUKA</name>
<comment type="caution">
    <text evidence="1">The sequence shown here is derived from an EMBL/GenBank/DDBJ whole genome shotgun (WGS) entry which is preliminary data.</text>
</comment>
<evidence type="ECO:0000313" key="1">
    <source>
        <dbReference type="EMBL" id="OHT13941.1"/>
    </source>
</evidence>
<dbReference type="Proteomes" id="UP000179807">
    <property type="component" value="Unassembled WGS sequence"/>
</dbReference>
<keyword evidence="2" id="KW-1185">Reference proteome</keyword>
<dbReference type="VEuPathDB" id="TrichDB:TRFO_43209"/>
<reference evidence="1" key="1">
    <citation type="submission" date="2016-10" db="EMBL/GenBank/DDBJ databases">
        <authorList>
            <person name="Benchimol M."/>
            <person name="Almeida L.G."/>
            <person name="Vasconcelos A.T."/>
            <person name="Perreira-Neves A."/>
            <person name="Rosa I.A."/>
            <person name="Tasca T."/>
            <person name="Bogo M.R."/>
            <person name="de Souza W."/>
        </authorList>
    </citation>
    <scope>NUCLEOTIDE SEQUENCE [LARGE SCALE GENOMIC DNA]</scope>
    <source>
        <strain evidence="1">K</strain>
    </source>
</reference>
<dbReference type="AlphaFoldDB" id="A0A1J4KWM6"/>
<dbReference type="EMBL" id="MLAK01000449">
    <property type="protein sequence ID" value="OHT13941.1"/>
    <property type="molecule type" value="Genomic_DNA"/>
</dbReference>
<dbReference type="GeneID" id="94849387"/>
<evidence type="ECO:0008006" key="3">
    <source>
        <dbReference type="Google" id="ProtNLM"/>
    </source>
</evidence>